<dbReference type="HAMAP" id="MF_00102">
    <property type="entry name" value="DapB"/>
    <property type="match status" value="1"/>
</dbReference>
<dbReference type="InterPro" id="IPR022664">
    <property type="entry name" value="DapB_N_CS"/>
</dbReference>
<keyword evidence="2 13" id="KW-0963">Cytoplasm</keyword>
<dbReference type="InterPro" id="IPR023940">
    <property type="entry name" value="DHDPR_bac"/>
</dbReference>
<proteinExistence type="inferred from homology"/>
<dbReference type="PANTHER" id="PTHR20836:SF0">
    <property type="entry name" value="4-HYDROXY-TETRAHYDRODIPICOLINATE REDUCTASE 1, CHLOROPLASTIC-RELATED"/>
    <property type="match status" value="1"/>
</dbReference>
<feature type="domain" description="Dihydrodipicolinate reductase C-terminal" evidence="15">
    <location>
        <begin position="117"/>
        <end position="249"/>
    </location>
</feature>
<dbReference type="PROSITE" id="PS01298">
    <property type="entry name" value="DAPB"/>
    <property type="match status" value="1"/>
</dbReference>
<protein>
    <recommendedName>
        <fullName evidence="10 13">4-hydroxy-tetrahydrodipicolinate reductase</fullName>
        <shortName evidence="13">HTPA reductase</shortName>
        <ecNumber evidence="10 13">1.17.1.8</ecNumber>
    </recommendedName>
</protein>
<gene>
    <name evidence="13" type="primary">dapB</name>
    <name evidence="16" type="ORF">ENO08_02085</name>
</gene>
<dbReference type="InterPro" id="IPR022663">
    <property type="entry name" value="DapB_C"/>
</dbReference>
<feature type="binding site" evidence="13">
    <location>
        <begin position="111"/>
        <end position="114"/>
    </location>
    <ligand>
        <name>NAD(+)</name>
        <dbReference type="ChEBI" id="CHEBI:57540"/>
    </ligand>
</feature>
<dbReference type="GO" id="GO:0050661">
    <property type="term" value="F:NADP binding"/>
    <property type="evidence" value="ECO:0007669"/>
    <property type="project" value="UniProtKB-UniRule"/>
</dbReference>
<organism evidence="16">
    <name type="scientific">Eiseniibacteriota bacterium</name>
    <dbReference type="NCBI Taxonomy" id="2212470"/>
    <lineage>
        <taxon>Bacteria</taxon>
        <taxon>Candidatus Eiseniibacteriota</taxon>
    </lineage>
</organism>
<evidence type="ECO:0000256" key="4">
    <source>
        <dbReference type="ARBA" id="ARBA00022857"/>
    </source>
</evidence>
<dbReference type="GO" id="GO:0005737">
    <property type="term" value="C:cytoplasm"/>
    <property type="evidence" value="ECO:0007669"/>
    <property type="project" value="UniProtKB-SubCell"/>
</dbReference>
<evidence type="ECO:0000256" key="12">
    <source>
        <dbReference type="ARBA" id="ARBA00049396"/>
    </source>
</evidence>
<dbReference type="PANTHER" id="PTHR20836">
    <property type="entry name" value="DIHYDRODIPICOLINATE REDUCTASE"/>
    <property type="match status" value="1"/>
</dbReference>
<evidence type="ECO:0000259" key="14">
    <source>
        <dbReference type="Pfam" id="PF01113"/>
    </source>
</evidence>
<comment type="subcellular location">
    <subcellularLocation>
        <location evidence="13">Cytoplasm</location>
    </subcellularLocation>
</comment>
<evidence type="ECO:0000256" key="11">
    <source>
        <dbReference type="ARBA" id="ARBA00049080"/>
    </source>
</evidence>
<dbReference type="FunFam" id="3.30.360.10:FF:000004">
    <property type="entry name" value="4-hydroxy-tetrahydrodipicolinate reductase"/>
    <property type="match status" value="1"/>
</dbReference>
<dbReference type="AlphaFoldDB" id="A0A7V2F2X2"/>
<evidence type="ECO:0000259" key="15">
    <source>
        <dbReference type="Pfam" id="PF05173"/>
    </source>
</evidence>
<accession>A0A7V2F2X2</accession>
<evidence type="ECO:0000256" key="10">
    <source>
        <dbReference type="ARBA" id="ARBA00038983"/>
    </source>
</evidence>
<evidence type="ECO:0000256" key="3">
    <source>
        <dbReference type="ARBA" id="ARBA00022605"/>
    </source>
</evidence>
<dbReference type="PIRSF" id="PIRSF000161">
    <property type="entry name" value="DHPR"/>
    <property type="match status" value="1"/>
</dbReference>
<dbReference type="GO" id="GO:0009089">
    <property type="term" value="P:lysine biosynthetic process via diaminopimelate"/>
    <property type="evidence" value="ECO:0007669"/>
    <property type="project" value="UniProtKB-UniRule"/>
</dbReference>
<dbReference type="GO" id="GO:0019877">
    <property type="term" value="P:diaminopimelate biosynthetic process"/>
    <property type="evidence" value="ECO:0007669"/>
    <property type="project" value="UniProtKB-UniRule"/>
</dbReference>
<dbReference type="NCBIfam" id="TIGR00036">
    <property type="entry name" value="dapB"/>
    <property type="match status" value="1"/>
</dbReference>
<evidence type="ECO:0000313" key="16">
    <source>
        <dbReference type="EMBL" id="HER43232.1"/>
    </source>
</evidence>
<comment type="similarity">
    <text evidence="1 13">Belongs to the DapB family.</text>
</comment>
<feature type="binding site" evidence="13">
    <location>
        <begin position="8"/>
        <end position="13"/>
    </location>
    <ligand>
        <name>NAD(+)</name>
        <dbReference type="ChEBI" id="CHEBI:57540"/>
    </ligand>
</feature>
<dbReference type="SUPFAM" id="SSF55347">
    <property type="entry name" value="Glyceraldehyde-3-phosphate dehydrogenase-like, C-terminal domain"/>
    <property type="match status" value="1"/>
</dbReference>
<feature type="active site" description="Proton donor/acceptor" evidence="13">
    <location>
        <position position="143"/>
    </location>
</feature>
<dbReference type="Pfam" id="PF01113">
    <property type="entry name" value="DapB_N"/>
    <property type="match status" value="1"/>
</dbReference>
<feature type="active site" description="Proton donor" evidence="13">
    <location>
        <position position="147"/>
    </location>
</feature>
<dbReference type="InterPro" id="IPR000846">
    <property type="entry name" value="DapB_N"/>
</dbReference>
<comment type="catalytic activity">
    <reaction evidence="12 13">
        <text>(S)-2,3,4,5-tetrahydrodipicolinate + NAD(+) + H2O = (2S,4S)-4-hydroxy-2,3,4,5-tetrahydrodipicolinate + NADH + H(+)</text>
        <dbReference type="Rhea" id="RHEA:35323"/>
        <dbReference type="ChEBI" id="CHEBI:15377"/>
        <dbReference type="ChEBI" id="CHEBI:15378"/>
        <dbReference type="ChEBI" id="CHEBI:16845"/>
        <dbReference type="ChEBI" id="CHEBI:57540"/>
        <dbReference type="ChEBI" id="CHEBI:57945"/>
        <dbReference type="ChEBI" id="CHEBI:67139"/>
        <dbReference type="EC" id="1.17.1.8"/>
    </reaction>
</comment>
<dbReference type="Pfam" id="PF05173">
    <property type="entry name" value="DapB_C"/>
    <property type="match status" value="1"/>
</dbReference>
<keyword evidence="8 13" id="KW-0457">Lysine biosynthesis</keyword>
<name>A0A7V2F2X2_UNCEI</name>
<dbReference type="GO" id="GO:0008839">
    <property type="term" value="F:4-hydroxy-tetrahydrodipicolinate reductase"/>
    <property type="evidence" value="ECO:0007669"/>
    <property type="project" value="UniProtKB-UniRule"/>
</dbReference>
<dbReference type="UniPathway" id="UPA00034">
    <property type="reaction ID" value="UER00018"/>
</dbReference>
<reference evidence="16" key="1">
    <citation type="journal article" date="2020" name="mSystems">
        <title>Genome- and Community-Level Interaction Insights into Carbon Utilization and Element Cycling Functions of Hydrothermarchaeota in Hydrothermal Sediment.</title>
        <authorList>
            <person name="Zhou Z."/>
            <person name="Liu Y."/>
            <person name="Xu W."/>
            <person name="Pan J."/>
            <person name="Luo Z.H."/>
            <person name="Li M."/>
        </authorList>
    </citation>
    <scope>NUCLEOTIDE SEQUENCE [LARGE SCALE GENOMIC DNA]</scope>
    <source>
        <strain evidence="16">SpSt-1233</strain>
    </source>
</reference>
<feature type="domain" description="Dihydrodipicolinate reductase N-terminal" evidence="14">
    <location>
        <begin position="2"/>
        <end position="114"/>
    </location>
</feature>
<keyword evidence="4 13" id="KW-0521">NADP</keyword>
<dbReference type="Proteomes" id="UP000886069">
    <property type="component" value="Unassembled WGS sequence"/>
</dbReference>
<dbReference type="Gene3D" id="3.30.360.10">
    <property type="entry name" value="Dihydrodipicolinate Reductase, domain 2"/>
    <property type="match status" value="1"/>
</dbReference>
<evidence type="ECO:0000256" key="8">
    <source>
        <dbReference type="ARBA" id="ARBA00023154"/>
    </source>
</evidence>
<evidence type="ECO:0000256" key="7">
    <source>
        <dbReference type="ARBA" id="ARBA00023027"/>
    </source>
</evidence>
<feature type="binding site" evidence="13">
    <location>
        <begin position="153"/>
        <end position="154"/>
    </location>
    <ligand>
        <name>(S)-2,3,4,5-tetrahydrodipicolinate</name>
        <dbReference type="ChEBI" id="CHEBI:16845"/>
    </ligand>
</feature>
<evidence type="ECO:0000256" key="2">
    <source>
        <dbReference type="ARBA" id="ARBA00022490"/>
    </source>
</evidence>
<feature type="binding site" evidence="13">
    <location>
        <begin position="87"/>
        <end position="89"/>
    </location>
    <ligand>
        <name>NAD(+)</name>
        <dbReference type="ChEBI" id="CHEBI:57540"/>
    </ligand>
</feature>
<keyword evidence="3 13" id="KW-0028">Amino-acid biosynthesis</keyword>
<comment type="subunit">
    <text evidence="13">Homotetramer.</text>
</comment>
<comment type="caution">
    <text evidence="13">Was originally thought to be a dihydrodipicolinate reductase (DHDPR), catalyzing the conversion of dihydrodipicolinate to tetrahydrodipicolinate. However, it was shown in E.coli that the substrate of the enzymatic reaction is not dihydrodipicolinate (DHDP) but in fact (2S,4S)-4-hydroxy-2,3,4,5-tetrahydrodipicolinic acid (HTPA), the product released by the DapA-catalyzed reaction.</text>
</comment>
<comment type="pathway">
    <text evidence="9 13">Amino-acid biosynthesis; L-lysine biosynthesis via DAP pathway; (S)-tetrahydrodipicolinate from L-aspartate: step 4/4.</text>
</comment>
<keyword evidence="5 13" id="KW-0220">Diaminopimelate biosynthesis</keyword>
<comment type="catalytic activity">
    <reaction evidence="11 13">
        <text>(S)-2,3,4,5-tetrahydrodipicolinate + NADP(+) + H2O = (2S,4S)-4-hydroxy-2,3,4,5-tetrahydrodipicolinate + NADPH + H(+)</text>
        <dbReference type="Rhea" id="RHEA:35331"/>
        <dbReference type="ChEBI" id="CHEBI:15377"/>
        <dbReference type="ChEBI" id="CHEBI:15378"/>
        <dbReference type="ChEBI" id="CHEBI:16845"/>
        <dbReference type="ChEBI" id="CHEBI:57783"/>
        <dbReference type="ChEBI" id="CHEBI:58349"/>
        <dbReference type="ChEBI" id="CHEBI:67139"/>
        <dbReference type="EC" id="1.17.1.8"/>
    </reaction>
</comment>
<comment type="function">
    <text evidence="13">Catalyzes the conversion of 4-hydroxy-tetrahydrodipicolinate (HTPA) to tetrahydrodipicolinate.</text>
</comment>
<evidence type="ECO:0000256" key="13">
    <source>
        <dbReference type="HAMAP-Rule" id="MF_00102"/>
    </source>
</evidence>
<evidence type="ECO:0000256" key="9">
    <source>
        <dbReference type="ARBA" id="ARBA00037922"/>
    </source>
</evidence>
<comment type="caution">
    <text evidence="16">The sequence shown here is derived from an EMBL/GenBank/DDBJ whole genome shotgun (WGS) entry which is preliminary data.</text>
</comment>
<comment type="caution">
    <text evidence="13">Lacks conserved residue(s) required for the propagation of feature annotation.</text>
</comment>
<dbReference type="EMBL" id="DSEC01000147">
    <property type="protein sequence ID" value="HER43232.1"/>
    <property type="molecule type" value="Genomic_DNA"/>
</dbReference>
<dbReference type="InterPro" id="IPR036291">
    <property type="entry name" value="NAD(P)-bd_dom_sf"/>
</dbReference>
<evidence type="ECO:0000256" key="1">
    <source>
        <dbReference type="ARBA" id="ARBA00006642"/>
    </source>
</evidence>
<dbReference type="GO" id="GO:0016726">
    <property type="term" value="F:oxidoreductase activity, acting on CH or CH2 groups, NAD or NADP as acceptor"/>
    <property type="evidence" value="ECO:0007669"/>
    <property type="project" value="UniProtKB-UniRule"/>
</dbReference>
<dbReference type="SUPFAM" id="SSF51735">
    <property type="entry name" value="NAD(P)-binding Rossmann-fold domains"/>
    <property type="match status" value="1"/>
</dbReference>
<feature type="binding site" evidence="13">
    <location>
        <position position="144"/>
    </location>
    <ligand>
        <name>(S)-2,3,4,5-tetrahydrodipicolinate</name>
        <dbReference type="ChEBI" id="CHEBI:16845"/>
    </ligand>
</feature>
<dbReference type="EC" id="1.17.1.8" evidence="10 13"/>
<keyword evidence="6 13" id="KW-0560">Oxidoreductase</keyword>
<keyword evidence="7 13" id="KW-0520">NAD</keyword>
<evidence type="ECO:0000256" key="5">
    <source>
        <dbReference type="ARBA" id="ARBA00022915"/>
    </source>
</evidence>
<dbReference type="Gene3D" id="3.40.50.720">
    <property type="entry name" value="NAD(P)-binding Rossmann-like Domain"/>
    <property type="match status" value="1"/>
</dbReference>
<sequence>MIRIVVCGALGRMGRMVAEEIEEAKDMELAGAVVPPGAKGSLLGVAVTESLGEVIEGCDVVIDFTNPAAALEHIRTGAKAGKPLVVGTTGFSEDQLRAAREAGAKVPLLIAPNMSMGVNLMFETVERVARALADFDAEIIEIHHNRKKDSPSGTAARLAEMIERARPGLERMHGRQGLLGERKPNELGIHSLRGGDVVGEHTVVFAGEGERFEITHRAHSRRTFARGAIRAARYLSGKPAGLYSMADVLGLSG</sequence>
<dbReference type="CDD" id="cd02274">
    <property type="entry name" value="DHDPR_N"/>
    <property type="match status" value="1"/>
</dbReference>
<evidence type="ECO:0000256" key="6">
    <source>
        <dbReference type="ARBA" id="ARBA00023002"/>
    </source>
</evidence>
<dbReference type="GO" id="GO:0051287">
    <property type="term" value="F:NAD binding"/>
    <property type="evidence" value="ECO:0007669"/>
    <property type="project" value="UniProtKB-UniRule"/>
</dbReference>